<evidence type="ECO:0008006" key="3">
    <source>
        <dbReference type="Google" id="ProtNLM"/>
    </source>
</evidence>
<evidence type="ECO:0000313" key="1">
    <source>
        <dbReference type="EMBL" id="GFG90709.1"/>
    </source>
</evidence>
<evidence type="ECO:0000313" key="2">
    <source>
        <dbReference type="Proteomes" id="UP000465360"/>
    </source>
</evidence>
<organism evidence="1 2">
    <name type="scientific">Mycobacterium bourgelatii</name>
    <dbReference type="NCBI Taxonomy" id="1273442"/>
    <lineage>
        <taxon>Bacteria</taxon>
        <taxon>Bacillati</taxon>
        <taxon>Actinomycetota</taxon>
        <taxon>Actinomycetes</taxon>
        <taxon>Mycobacteriales</taxon>
        <taxon>Mycobacteriaceae</taxon>
        <taxon>Mycobacterium</taxon>
    </lineage>
</organism>
<gene>
    <name evidence="1" type="ORF">MBOU_27510</name>
</gene>
<reference evidence="1 2" key="1">
    <citation type="journal article" date="2019" name="Emerg. Microbes Infect.">
        <title>Comprehensive subspecies identification of 175 nontuberculous mycobacteria species based on 7547 genomic profiles.</title>
        <authorList>
            <person name="Matsumoto Y."/>
            <person name="Kinjo T."/>
            <person name="Motooka D."/>
            <person name="Nabeya D."/>
            <person name="Jung N."/>
            <person name="Uechi K."/>
            <person name="Horii T."/>
            <person name="Iida T."/>
            <person name="Fujita J."/>
            <person name="Nakamura S."/>
        </authorList>
    </citation>
    <scope>NUCLEOTIDE SEQUENCE [LARGE SCALE GENOMIC DNA]</scope>
    <source>
        <strain evidence="1 2">JCM 30725</strain>
    </source>
</reference>
<keyword evidence="2" id="KW-1185">Reference proteome</keyword>
<comment type="caution">
    <text evidence="1">The sequence shown here is derived from an EMBL/GenBank/DDBJ whole genome shotgun (WGS) entry which is preliminary data.</text>
</comment>
<dbReference type="Proteomes" id="UP000465360">
    <property type="component" value="Unassembled WGS sequence"/>
</dbReference>
<name>A0A7I9YPV3_MYCBU</name>
<dbReference type="EMBL" id="BLKZ01000001">
    <property type="protein sequence ID" value="GFG90709.1"/>
    <property type="molecule type" value="Genomic_DNA"/>
</dbReference>
<sequence>MEGLVNPEVPLSVRSGVSAGAAEGVRGGQDLWEQVFAPANLAVALGRVERNRGAAGVDGVSAQELRNWCRDNWAGVREALDAGTYRPMPVRQVMIPKPDGGQRKLGVPTVLDRLIQQAIAQC</sequence>
<protein>
    <recommendedName>
        <fullName evidence="3">Group II intron reverse transcriptase/maturase</fullName>
    </recommendedName>
</protein>
<dbReference type="SUPFAM" id="SSF56672">
    <property type="entry name" value="DNA/RNA polymerases"/>
    <property type="match status" value="1"/>
</dbReference>
<accession>A0A7I9YPV3</accession>
<dbReference type="InterPro" id="IPR043502">
    <property type="entry name" value="DNA/RNA_pol_sf"/>
</dbReference>
<proteinExistence type="predicted"/>
<dbReference type="AlphaFoldDB" id="A0A7I9YPV3"/>